<evidence type="ECO:0000256" key="6">
    <source>
        <dbReference type="ARBA" id="ARBA00023125"/>
    </source>
</evidence>
<comment type="similarity">
    <text evidence="2">Belongs to the bacterial solute-binding protein 8 family.</text>
</comment>
<evidence type="ECO:0000313" key="10">
    <source>
        <dbReference type="EMBL" id="KEQ26696.1"/>
    </source>
</evidence>
<comment type="subcellular location">
    <subcellularLocation>
        <location evidence="1">Cell envelope</location>
    </subcellularLocation>
</comment>
<accession>A0A081P7M3</accession>
<dbReference type="GO" id="GO:0030288">
    <property type="term" value="C:outer membrane-bounded periplasmic space"/>
    <property type="evidence" value="ECO:0007669"/>
    <property type="project" value="TreeGrafter"/>
</dbReference>
<sequence>MNPSITEPGDKVVTWLDGKHWKLRDVEAVKGDGEWRMEQQLADSYVLLAVTKGHGRLIVDRKEGRLRQDTAYVCSPGQTFGAASDTAEGLSLFLFRFDLYRETEEDEGQLRFEKEQGLFWVQDEIPMIPAAQMITLCDAVSRHWQSGEDTGRPRARLAFRELIYGVMKNVGLSARKDSEAAIRRTKDYMERHFNESLSIEQLARMAGVSPKYYVELFKKTYGSSAIDYLTELRMTRAKQLMAGSNVRLRDIAQQVGYSDEFYLSRKFKQEVGVSPTVYMKNRSRKVAAYSSAITGQLVALRMLPYAAPLHPKWTAYYYETYRNDIPVHLSAYRNNMDWETNIDTLRKARPDVILCRTGLDEEEQDKLKQIAPLLQVPWAEKNWREQLQFTAEYLGASKEAELWLREYDRKVQSVRERLAREAGDDTVLILRIYKDECHVFSNRSMREVLYGDLQVKPACPVGRTVLDEPITLERLAEIDADRLLLLVRQEPESLAHAKRLSSAPAWQDLKAVRKHRVHRIPSDPWYEYSATAHDRIVDAALHLFSDNCPK</sequence>
<dbReference type="PROSITE" id="PS01124">
    <property type="entry name" value="HTH_ARAC_FAMILY_2"/>
    <property type="match status" value="1"/>
</dbReference>
<comment type="caution">
    <text evidence="10">The sequence shown here is derived from an EMBL/GenBank/DDBJ whole genome shotgun (WGS) entry which is preliminary data.</text>
</comment>
<dbReference type="SUPFAM" id="SSF53807">
    <property type="entry name" value="Helical backbone' metal receptor"/>
    <property type="match status" value="1"/>
</dbReference>
<dbReference type="InterPro" id="IPR009057">
    <property type="entry name" value="Homeodomain-like_sf"/>
</dbReference>
<gene>
    <name evidence="10" type="ORF">ET33_33210</name>
</gene>
<organism evidence="10 11">
    <name type="scientific">Paenibacillus tyrfis</name>
    <dbReference type="NCBI Taxonomy" id="1501230"/>
    <lineage>
        <taxon>Bacteria</taxon>
        <taxon>Bacillati</taxon>
        <taxon>Bacillota</taxon>
        <taxon>Bacilli</taxon>
        <taxon>Bacillales</taxon>
        <taxon>Paenibacillaceae</taxon>
        <taxon>Paenibacillus</taxon>
    </lineage>
</organism>
<dbReference type="PROSITE" id="PS00041">
    <property type="entry name" value="HTH_ARAC_FAMILY_1"/>
    <property type="match status" value="1"/>
</dbReference>
<dbReference type="PROSITE" id="PS50983">
    <property type="entry name" value="FE_B12_PBP"/>
    <property type="match status" value="1"/>
</dbReference>
<keyword evidence="6" id="KW-0238">DNA-binding</keyword>
<protein>
    <submittedName>
        <fullName evidence="10">AraC family transcriptional regulator</fullName>
    </submittedName>
</protein>
<keyword evidence="3" id="KW-0813">Transport</keyword>
<evidence type="ECO:0000256" key="3">
    <source>
        <dbReference type="ARBA" id="ARBA00022448"/>
    </source>
</evidence>
<reference evidence="10 11" key="1">
    <citation type="submission" date="2014-06" db="EMBL/GenBank/DDBJ databases">
        <title>Draft genome sequence of Paenibacillus sp. MSt1.</title>
        <authorList>
            <person name="Aw Y.K."/>
            <person name="Ong K.S."/>
            <person name="Gan H.M."/>
            <person name="Lee S.M."/>
        </authorList>
    </citation>
    <scope>NUCLEOTIDE SEQUENCE [LARGE SCALE GENOMIC DNA]</scope>
    <source>
        <strain evidence="10 11">MSt1</strain>
    </source>
</reference>
<evidence type="ECO:0000256" key="7">
    <source>
        <dbReference type="ARBA" id="ARBA00023163"/>
    </source>
</evidence>
<dbReference type="RefSeq" id="WP_036679681.1">
    <property type="nucleotide sequence ID" value="NZ_JNVM01000006.1"/>
</dbReference>
<dbReference type="eggNOG" id="COG0614">
    <property type="taxonomic scope" value="Bacteria"/>
</dbReference>
<dbReference type="InterPro" id="IPR037923">
    <property type="entry name" value="HTH-like"/>
</dbReference>
<dbReference type="Gene3D" id="3.40.50.1980">
    <property type="entry name" value="Nitrogenase molybdenum iron protein domain"/>
    <property type="match status" value="2"/>
</dbReference>
<dbReference type="Pfam" id="PF12833">
    <property type="entry name" value="HTH_18"/>
    <property type="match status" value="1"/>
</dbReference>
<dbReference type="GO" id="GO:1901678">
    <property type="term" value="P:iron coordination entity transport"/>
    <property type="evidence" value="ECO:0007669"/>
    <property type="project" value="UniProtKB-ARBA"/>
</dbReference>
<keyword evidence="4" id="KW-0732">Signal</keyword>
<dbReference type="PANTHER" id="PTHR30532">
    <property type="entry name" value="IRON III DICITRATE-BINDING PERIPLASMIC PROTEIN"/>
    <property type="match status" value="1"/>
</dbReference>
<proteinExistence type="inferred from homology"/>
<keyword evidence="5" id="KW-0805">Transcription regulation</keyword>
<evidence type="ECO:0000256" key="5">
    <source>
        <dbReference type="ARBA" id="ARBA00023015"/>
    </source>
</evidence>
<dbReference type="eggNOG" id="COG2207">
    <property type="taxonomic scope" value="Bacteria"/>
</dbReference>
<dbReference type="OrthoDB" id="2461801at2"/>
<evidence type="ECO:0000259" key="8">
    <source>
        <dbReference type="PROSITE" id="PS01124"/>
    </source>
</evidence>
<evidence type="ECO:0000259" key="9">
    <source>
        <dbReference type="PROSITE" id="PS50983"/>
    </source>
</evidence>
<dbReference type="SUPFAM" id="SSF51215">
    <property type="entry name" value="Regulatory protein AraC"/>
    <property type="match status" value="1"/>
</dbReference>
<feature type="domain" description="HTH araC/xylS-type" evidence="8">
    <location>
        <begin position="183"/>
        <end position="281"/>
    </location>
</feature>
<dbReference type="Proteomes" id="UP000028123">
    <property type="component" value="Unassembled WGS sequence"/>
</dbReference>
<dbReference type="AlphaFoldDB" id="A0A081P7M3"/>
<dbReference type="SUPFAM" id="SSF46689">
    <property type="entry name" value="Homeodomain-like"/>
    <property type="match status" value="2"/>
</dbReference>
<dbReference type="InterPro" id="IPR018060">
    <property type="entry name" value="HTH_AraC"/>
</dbReference>
<feature type="domain" description="Fe/B12 periplasmic-binding" evidence="9">
    <location>
        <begin position="285"/>
        <end position="548"/>
    </location>
</feature>
<evidence type="ECO:0000313" key="11">
    <source>
        <dbReference type="Proteomes" id="UP000028123"/>
    </source>
</evidence>
<dbReference type="InterPro" id="IPR051313">
    <property type="entry name" value="Bact_iron-sidero_bind"/>
</dbReference>
<dbReference type="Gene3D" id="1.10.10.60">
    <property type="entry name" value="Homeodomain-like"/>
    <property type="match status" value="2"/>
</dbReference>
<dbReference type="SMART" id="SM00342">
    <property type="entry name" value="HTH_ARAC"/>
    <property type="match status" value="1"/>
</dbReference>
<dbReference type="GO" id="GO:0003700">
    <property type="term" value="F:DNA-binding transcription factor activity"/>
    <property type="evidence" value="ECO:0007669"/>
    <property type="project" value="InterPro"/>
</dbReference>
<evidence type="ECO:0000256" key="4">
    <source>
        <dbReference type="ARBA" id="ARBA00022729"/>
    </source>
</evidence>
<dbReference type="InterPro" id="IPR018062">
    <property type="entry name" value="HTH_AraC-typ_CS"/>
</dbReference>
<dbReference type="InterPro" id="IPR002491">
    <property type="entry name" value="ABC_transptr_periplasmic_BD"/>
</dbReference>
<keyword evidence="11" id="KW-1185">Reference proteome</keyword>
<dbReference type="Pfam" id="PF01497">
    <property type="entry name" value="Peripla_BP_2"/>
    <property type="match status" value="1"/>
</dbReference>
<evidence type="ECO:0000256" key="1">
    <source>
        <dbReference type="ARBA" id="ARBA00004196"/>
    </source>
</evidence>
<dbReference type="GO" id="GO:0043565">
    <property type="term" value="F:sequence-specific DNA binding"/>
    <property type="evidence" value="ECO:0007669"/>
    <property type="project" value="InterPro"/>
</dbReference>
<dbReference type="PANTHER" id="PTHR30532:SF1">
    <property type="entry name" value="IRON(3+)-HYDROXAMATE-BINDING PROTEIN FHUD"/>
    <property type="match status" value="1"/>
</dbReference>
<evidence type="ECO:0000256" key="2">
    <source>
        <dbReference type="ARBA" id="ARBA00008814"/>
    </source>
</evidence>
<name>A0A081P7M3_9BACL</name>
<dbReference type="EMBL" id="JNVM01000006">
    <property type="protein sequence ID" value="KEQ26696.1"/>
    <property type="molecule type" value="Genomic_DNA"/>
</dbReference>
<keyword evidence="7" id="KW-0804">Transcription</keyword>